<evidence type="ECO:0008006" key="3">
    <source>
        <dbReference type="Google" id="ProtNLM"/>
    </source>
</evidence>
<sequence length="144" mass="16499">MHRVLTRHPWAYLESSNMSHSIRVPYVMTQLEINLHNSKFHFTSVEQVQIRRNYHAIAGLPSIIGAIDCTLVPSPDAFPFLNRRQHQPVNIRIISASKHNLLKVVARWPGGAHDSYGSLFHLLLNCIRHHLSAREKAVSRSVRL</sequence>
<accession>A0A6A4TF55</accession>
<evidence type="ECO:0000313" key="1">
    <source>
        <dbReference type="EMBL" id="KAF0044633.1"/>
    </source>
</evidence>
<evidence type="ECO:0000313" key="2">
    <source>
        <dbReference type="Proteomes" id="UP000438429"/>
    </source>
</evidence>
<dbReference type="EMBL" id="VEVO01000003">
    <property type="protein sequence ID" value="KAF0044633.1"/>
    <property type="molecule type" value="Genomic_DNA"/>
</dbReference>
<dbReference type="Proteomes" id="UP000438429">
    <property type="component" value="Unassembled WGS sequence"/>
</dbReference>
<protein>
    <recommendedName>
        <fullName evidence="3">DDE Tnp4 domain-containing protein</fullName>
    </recommendedName>
</protein>
<organism evidence="1 2">
    <name type="scientific">Scophthalmus maximus</name>
    <name type="common">Turbot</name>
    <name type="synonym">Psetta maxima</name>
    <dbReference type="NCBI Taxonomy" id="52904"/>
    <lineage>
        <taxon>Eukaryota</taxon>
        <taxon>Metazoa</taxon>
        <taxon>Chordata</taxon>
        <taxon>Craniata</taxon>
        <taxon>Vertebrata</taxon>
        <taxon>Euteleostomi</taxon>
        <taxon>Actinopterygii</taxon>
        <taxon>Neopterygii</taxon>
        <taxon>Teleostei</taxon>
        <taxon>Neoteleostei</taxon>
        <taxon>Acanthomorphata</taxon>
        <taxon>Carangaria</taxon>
        <taxon>Pleuronectiformes</taxon>
        <taxon>Pleuronectoidei</taxon>
        <taxon>Scophthalmidae</taxon>
        <taxon>Scophthalmus</taxon>
    </lineage>
</organism>
<proteinExistence type="predicted"/>
<name>A0A6A4TF55_SCOMX</name>
<reference evidence="1 2" key="1">
    <citation type="submission" date="2019-06" db="EMBL/GenBank/DDBJ databases">
        <title>Draft genomes of female and male turbot (Scophthalmus maximus).</title>
        <authorList>
            <person name="Xu H."/>
            <person name="Xu X.-W."/>
            <person name="Shao C."/>
            <person name="Chen S."/>
        </authorList>
    </citation>
    <scope>NUCLEOTIDE SEQUENCE [LARGE SCALE GENOMIC DNA]</scope>
    <source>
        <strain evidence="1">Ysfricsl-2016a</strain>
        <tissue evidence="1">Blood</tissue>
    </source>
</reference>
<dbReference type="AlphaFoldDB" id="A0A6A4TF55"/>
<gene>
    <name evidence="1" type="ORF">F2P81_003791</name>
</gene>
<comment type="caution">
    <text evidence="1">The sequence shown here is derived from an EMBL/GenBank/DDBJ whole genome shotgun (WGS) entry which is preliminary data.</text>
</comment>